<accession>A0A1R1DYV2</accession>
<evidence type="ECO:0000313" key="2">
    <source>
        <dbReference type="Proteomes" id="UP000187172"/>
    </source>
</evidence>
<reference evidence="1 2" key="1">
    <citation type="submission" date="2016-11" db="EMBL/GenBank/DDBJ databases">
        <title>Paenibacillus species isolates.</title>
        <authorList>
            <person name="Beno S.M."/>
        </authorList>
    </citation>
    <scope>NUCLEOTIDE SEQUENCE [LARGE SCALE GENOMIC DNA]</scope>
    <source>
        <strain evidence="1 2">FSL R5-0378</strain>
    </source>
</reference>
<dbReference type="Proteomes" id="UP000187172">
    <property type="component" value="Unassembled WGS sequence"/>
</dbReference>
<organism evidence="1 2">
    <name type="scientific">Paenibacillus rhizosphaerae</name>
    <dbReference type="NCBI Taxonomy" id="297318"/>
    <lineage>
        <taxon>Bacteria</taxon>
        <taxon>Bacillati</taxon>
        <taxon>Bacillota</taxon>
        <taxon>Bacilli</taxon>
        <taxon>Bacillales</taxon>
        <taxon>Paenibacillaceae</taxon>
        <taxon>Paenibacillus</taxon>
    </lineage>
</organism>
<dbReference type="EMBL" id="MRTP01000025">
    <property type="protein sequence ID" value="OMF44735.1"/>
    <property type="molecule type" value="Genomic_DNA"/>
</dbReference>
<sequence>MQMIAPQSTILEVSEFRIEGQRHEIHSDLDSVSIASENALKQRVVPGDPVQLYFTSKETISRALCMPPL</sequence>
<proteinExistence type="predicted"/>
<name>A0A1R1DYV2_9BACL</name>
<evidence type="ECO:0000313" key="1">
    <source>
        <dbReference type="EMBL" id="OMF44735.1"/>
    </source>
</evidence>
<comment type="caution">
    <text evidence="1">The sequence shown here is derived from an EMBL/GenBank/DDBJ whole genome shotgun (WGS) entry which is preliminary data.</text>
</comment>
<protein>
    <submittedName>
        <fullName evidence="1">Uncharacterized protein</fullName>
    </submittedName>
</protein>
<dbReference type="STRING" id="297318.BK138_34395"/>
<gene>
    <name evidence="1" type="ORF">BK138_34395</name>
</gene>
<keyword evidence="2" id="KW-1185">Reference proteome</keyword>
<dbReference type="AlphaFoldDB" id="A0A1R1DYV2"/>